<gene>
    <name evidence="15" type="ORF">MATL_G00029630</name>
</gene>
<reference evidence="15" key="1">
    <citation type="submission" date="2021-01" db="EMBL/GenBank/DDBJ databases">
        <authorList>
            <person name="Zahm M."/>
            <person name="Roques C."/>
            <person name="Cabau C."/>
            <person name="Klopp C."/>
            <person name="Donnadieu C."/>
            <person name="Jouanno E."/>
            <person name="Lampietro C."/>
            <person name="Louis A."/>
            <person name="Herpin A."/>
            <person name="Echchiki A."/>
            <person name="Berthelot C."/>
            <person name="Parey E."/>
            <person name="Roest-Crollius H."/>
            <person name="Braasch I."/>
            <person name="Postlethwait J."/>
            <person name="Bobe J."/>
            <person name="Montfort J."/>
            <person name="Bouchez O."/>
            <person name="Begum T."/>
            <person name="Mejri S."/>
            <person name="Adams A."/>
            <person name="Chen W.-J."/>
            <person name="Guiguen Y."/>
        </authorList>
    </citation>
    <scope>NUCLEOTIDE SEQUENCE</scope>
    <source>
        <strain evidence="15">YG-15Mar2019-1</strain>
        <tissue evidence="15">Brain</tissue>
    </source>
</reference>
<comment type="function">
    <text evidence="9">Cleaves peptide substrates after methionine, leucine, and norleucine. Physiological substrates include EZR, alpha-tubulins and the apoptosis inhibitor BIRC5/Survivin. Promotes caspase activation and subsequent apoptosis of target cells.</text>
</comment>
<dbReference type="Pfam" id="PF00089">
    <property type="entry name" value="Trypsin"/>
    <property type="match status" value="1"/>
</dbReference>
<dbReference type="PROSITE" id="PS50240">
    <property type="entry name" value="TRYPSIN_DOM"/>
    <property type="match status" value="1"/>
</dbReference>
<evidence type="ECO:0000259" key="14">
    <source>
        <dbReference type="PROSITE" id="PS50240"/>
    </source>
</evidence>
<dbReference type="PANTHER" id="PTHR24271:SF55">
    <property type="entry name" value="SERINE PROTEASE 57"/>
    <property type="match status" value="1"/>
</dbReference>
<sequence>MYFLLCLHTVFYIALCGAEGDQLRIVGGHEAEPHSRPYMASLQDGTLHMCGGALIREDFVLTAAHCQGFRNYKIVLGAHSLDEQETSQQVFTDLSFFPHKAYNYTNNDIMLIKLNGKAKLSSAVQVIPMMNKKLREGKECSVAGWGDIGDNDTFPDTLREVKTTIVNRKTCDQQHKRIEITNRLVCATGQKKYQGFCTADSGGPLVCDRMVAGVVSFSGRRCGDPRTPDVYTRVISYKRWIANILKKNK</sequence>
<keyword evidence="3" id="KW-0645">Protease</keyword>
<evidence type="ECO:0000256" key="9">
    <source>
        <dbReference type="ARBA" id="ARBA00054080"/>
    </source>
</evidence>
<dbReference type="PROSITE" id="PS00134">
    <property type="entry name" value="TRYPSIN_HIS"/>
    <property type="match status" value="1"/>
</dbReference>
<dbReference type="EMBL" id="JAFDVH010000002">
    <property type="protein sequence ID" value="KAG7487997.1"/>
    <property type="molecule type" value="Genomic_DNA"/>
</dbReference>
<evidence type="ECO:0000256" key="6">
    <source>
        <dbReference type="ARBA" id="ARBA00022825"/>
    </source>
</evidence>
<evidence type="ECO:0000256" key="1">
    <source>
        <dbReference type="ARBA" id="ARBA00004613"/>
    </source>
</evidence>
<evidence type="ECO:0000256" key="5">
    <source>
        <dbReference type="ARBA" id="ARBA00022801"/>
    </source>
</evidence>
<dbReference type="PRINTS" id="PR00722">
    <property type="entry name" value="CHYMOTRYPSIN"/>
</dbReference>
<evidence type="ECO:0000256" key="13">
    <source>
        <dbReference type="SAM" id="SignalP"/>
    </source>
</evidence>
<accession>A0A9D3QEP6</accession>
<feature type="signal peptide" evidence="13">
    <location>
        <begin position="1"/>
        <end position="20"/>
    </location>
</feature>
<dbReference type="InterPro" id="IPR018114">
    <property type="entry name" value="TRYPSIN_HIS"/>
</dbReference>
<dbReference type="Proteomes" id="UP001046870">
    <property type="component" value="Chromosome 2"/>
</dbReference>
<keyword evidence="8" id="KW-1015">Disulfide bond</keyword>
<evidence type="ECO:0000256" key="3">
    <source>
        <dbReference type="ARBA" id="ARBA00022670"/>
    </source>
</evidence>
<evidence type="ECO:0000313" key="15">
    <source>
        <dbReference type="EMBL" id="KAG7487997.1"/>
    </source>
</evidence>
<keyword evidence="7" id="KW-0865">Zymogen</keyword>
<keyword evidence="5" id="KW-0378">Hydrolase</keyword>
<name>A0A9D3QEP6_MEGAT</name>
<proteinExistence type="predicted"/>
<evidence type="ECO:0000256" key="4">
    <source>
        <dbReference type="ARBA" id="ARBA00022729"/>
    </source>
</evidence>
<evidence type="ECO:0000256" key="12">
    <source>
        <dbReference type="ARBA" id="ARBA00079711"/>
    </source>
</evidence>
<evidence type="ECO:0000256" key="11">
    <source>
        <dbReference type="ARBA" id="ARBA00078807"/>
    </source>
</evidence>
<dbReference type="SUPFAM" id="SSF50494">
    <property type="entry name" value="Trypsin-like serine proteases"/>
    <property type="match status" value="1"/>
</dbReference>
<comment type="caution">
    <text evidence="15">The sequence shown here is derived from an EMBL/GenBank/DDBJ whole genome shotgun (WGS) entry which is preliminary data.</text>
</comment>
<dbReference type="CDD" id="cd00190">
    <property type="entry name" value="Tryp_SPc"/>
    <property type="match status" value="1"/>
</dbReference>
<dbReference type="InterPro" id="IPR001314">
    <property type="entry name" value="Peptidase_S1A"/>
</dbReference>
<dbReference type="AlphaFoldDB" id="A0A9D3QEP6"/>
<keyword evidence="6" id="KW-0720">Serine protease</keyword>
<dbReference type="InterPro" id="IPR001254">
    <property type="entry name" value="Trypsin_dom"/>
</dbReference>
<organism evidence="15 16">
    <name type="scientific">Megalops atlanticus</name>
    <name type="common">Tarpon</name>
    <name type="synonym">Clupea gigantea</name>
    <dbReference type="NCBI Taxonomy" id="7932"/>
    <lineage>
        <taxon>Eukaryota</taxon>
        <taxon>Metazoa</taxon>
        <taxon>Chordata</taxon>
        <taxon>Craniata</taxon>
        <taxon>Vertebrata</taxon>
        <taxon>Euteleostomi</taxon>
        <taxon>Actinopterygii</taxon>
        <taxon>Neopterygii</taxon>
        <taxon>Teleostei</taxon>
        <taxon>Elopiformes</taxon>
        <taxon>Megalopidae</taxon>
        <taxon>Megalops</taxon>
    </lineage>
</organism>
<dbReference type="InterPro" id="IPR043504">
    <property type="entry name" value="Peptidase_S1_PA_chymotrypsin"/>
</dbReference>
<feature type="chain" id="PRO_5039084056" description="Granzyme M" evidence="13">
    <location>
        <begin position="21"/>
        <end position="249"/>
    </location>
</feature>
<dbReference type="InterPro" id="IPR009003">
    <property type="entry name" value="Peptidase_S1_PA"/>
</dbReference>
<comment type="subcellular location">
    <subcellularLocation>
        <location evidence="1">Secreted</location>
    </subcellularLocation>
</comment>
<dbReference type="FunFam" id="2.40.10.10:FF:000146">
    <property type="entry name" value="Serine protease 53"/>
    <property type="match status" value="1"/>
</dbReference>
<evidence type="ECO:0000256" key="2">
    <source>
        <dbReference type="ARBA" id="ARBA00022525"/>
    </source>
</evidence>
<keyword evidence="4 13" id="KW-0732">Signal</keyword>
<dbReference type="GO" id="GO:0006508">
    <property type="term" value="P:proteolysis"/>
    <property type="evidence" value="ECO:0007669"/>
    <property type="project" value="UniProtKB-KW"/>
</dbReference>
<evidence type="ECO:0000313" key="16">
    <source>
        <dbReference type="Proteomes" id="UP001046870"/>
    </source>
</evidence>
<evidence type="ECO:0000256" key="10">
    <source>
        <dbReference type="ARBA" id="ARBA00067130"/>
    </source>
</evidence>
<dbReference type="PANTHER" id="PTHR24271">
    <property type="entry name" value="KALLIKREIN-RELATED"/>
    <property type="match status" value="1"/>
</dbReference>
<dbReference type="SMART" id="SM00020">
    <property type="entry name" value="Tryp_SPc"/>
    <property type="match status" value="1"/>
</dbReference>
<keyword evidence="2" id="KW-0964">Secreted</keyword>
<dbReference type="OrthoDB" id="5597713at2759"/>
<dbReference type="Gene3D" id="2.40.10.10">
    <property type="entry name" value="Trypsin-like serine proteases"/>
    <property type="match status" value="2"/>
</dbReference>
<feature type="domain" description="Peptidase S1" evidence="14">
    <location>
        <begin position="25"/>
        <end position="246"/>
    </location>
</feature>
<dbReference type="GO" id="GO:0005576">
    <property type="term" value="C:extracellular region"/>
    <property type="evidence" value="ECO:0007669"/>
    <property type="project" value="UniProtKB-SubCell"/>
</dbReference>
<evidence type="ECO:0000256" key="8">
    <source>
        <dbReference type="ARBA" id="ARBA00023157"/>
    </source>
</evidence>
<protein>
    <recommendedName>
        <fullName evidence="10">Granzyme M</fullName>
    </recommendedName>
    <alternativeName>
        <fullName evidence="11">Met-ase</fullName>
    </alternativeName>
    <alternativeName>
        <fullName evidence="12">Natural killer cell granular protease</fullName>
    </alternativeName>
</protein>
<dbReference type="GO" id="GO:0004252">
    <property type="term" value="F:serine-type endopeptidase activity"/>
    <property type="evidence" value="ECO:0007669"/>
    <property type="project" value="InterPro"/>
</dbReference>
<keyword evidence="16" id="KW-1185">Reference proteome</keyword>
<evidence type="ECO:0000256" key="7">
    <source>
        <dbReference type="ARBA" id="ARBA00023145"/>
    </source>
</evidence>